<dbReference type="Proteomes" id="UP000244912">
    <property type="component" value="Unassembled WGS sequence"/>
</dbReference>
<evidence type="ECO:0000256" key="4">
    <source>
        <dbReference type="ARBA" id="ARBA00017099"/>
    </source>
</evidence>
<dbReference type="InterPro" id="IPR005913">
    <property type="entry name" value="dTDP_dehydrorham_reduct"/>
</dbReference>
<sequence length="286" mass="29686">MRILVFGKTGQVASALGGNRGVITLDRDAADLTDPAACAAAVHAHRPDAVINAAAHTAVDRAEGEEHLATLVNGAAPGAIAAACAELGVPMVQLSTDYVFDGSGTAPRAPAEPFAPVNAYGRSKLVGERLVRDSGAAHAVLRTSWVFSGRGPNFVATMLRLSETRNTVDVVDDQIGGPTPAEDIAQACLVIAARLARDPGMSGTYHLSGAPDISWCGFAQAIFATAGRRVRVRPVATADFPTPAARPSNSRLDCTSLSRSFGIARPDWRDALPGAIAALCQSERQP</sequence>
<dbReference type="UniPathway" id="UPA00124"/>
<keyword evidence="6 8" id="KW-0560">Oxidoreductase</keyword>
<comment type="pathway">
    <text evidence="1 6">Carbohydrate biosynthesis; dTDP-L-rhamnose biosynthesis.</text>
</comment>
<evidence type="ECO:0000256" key="1">
    <source>
        <dbReference type="ARBA" id="ARBA00004781"/>
    </source>
</evidence>
<dbReference type="GO" id="GO:0019305">
    <property type="term" value="P:dTDP-rhamnose biosynthetic process"/>
    <property type="evidence" value="ECO:0007669"/>
    <property type="project" value="UniProtKB-UniPathway"/>
</dbReference>
<dbReference type="CDD" id="cd05254">
    <property type="entry name" value="dTDP_HR_like_SDR_e"/>
    <property type="match status" value="1"/>
</dbReference>
<dbReference type="Pfam" id="PF04321">
    <property type="entry name" value="RmlD_sub_bind"/>
    <property type="match status" value="1"/>
</dbReference>
<dbReference type="PANTHER" id="PTHR10491">
    <property type="entry name" value="DTDP-4-DEHYDRORHAMNOSE REDUCTASE"/>
    <property type="match status" value="1"/>
</dbReference>
<dbReference type="Gene3D" id="3.40.50.720">
    <property type="entry name" value="NAD(P)-binding Rossmann-like Domain"/>
    <property type="match status" value="1"/>
</dbReference>
<protein>
    <recommendedName>
        <fullName evidence="4 6">dTDP-4-dehydrorhamnose reductase</fullName>
        <ecNumber evidence="3 6">1.1.1.133</ecNumber>
    </recommendedName>
</protein>
<comment type="cofactor">
    <cofactor evidence="6">
        <name>Mg(2+)</name>
        <dbReference type="ChEBI" id="CHEBI:18420"/>
    </cofactor>
    <text evidence="6">Binds 1 Mg(2+) ion per monomer.</text>
</comment>
<comment type="function">
    <text evidence="6">Catalyzes the reduction of dTDP-6-deoxy-L-lyxo-4-hexulose to yield dTDP-L-rhamnose.</text>
</comment>
<proteinExistence type="inferred from homology"/>
<dbReference type="SUPFAM" id="SSF51735">
    <property type="entry name" value="NAD(P)-binding Rossmann-fold domains"/>
    <property type="match status" value="1"/>
</dbReference>
<evidence type="ECO:0000256" key="2">
    <source>
        <dbReference type="ARBA" id="ARBA00010944"/>
    </source>
</evidence>
<dbReference type="GO" id="GO:0005829">
    <property type="term" value="C:cytosol"/>
    <property type="evidence" value="ECO:0007669"/>
    <property type="project" value="TreeGrafter"/>
</dbReference>
<evidence type="ECO:0000313" key="9">
    <source>
        <dbReference type="Proteomes" id="UP000244912"/>
    </source>
</evidence>
<keyword evidence="6" id="KW-0521">NADP</keyword>
<dbReference type="PANTHER" id="PTHR10491:SF4">
    <property type="entry name" value="METHIONINE ADENOSYLTRANSFERASE 2 SUBUNIT BETA"/>
    <property type="match status" value="1"/>
</dbReference>
<keyword evidence="9" id="KW-1185">Reference proteome</keyword>
<comment type="similarity">
    <text evidence="2 6">Belongs to the dTDP-4-dehydrorhamnose reductase family.</text>
</comment>
<gene>
    <name evidence="8" type="primary">rfbD</name>
    <name evidence="8" type="ORF">PAA8504_01725</name>
</gene>
<dbReference type="NCBIfam" id="TIGR01214">
    <property type="entry name" value="rmlD"/>
    <property type="match status" value="1"/>
</dbReference>
<organism evidence="8 9">
    <name type="scientific">Palleronia abyssalis</name>
    <dbReference type="NCBI Taxonomy" id="1501240"/>
    <lineage>
        <taxon>Bacteria</taxon>
        <taxon>Pseudomonadati</taxon>
        <taxon>Pseudomonadota</taxon>
        <taxon>Alphaproteobacteria</taxon>
        <taxon>Rhodobacterales</taxon>
        <taxon>Roseobacteraceae</taxon>
        <taxon>Palleronia</taxon>
    </lineage>
</organism>
<dbReference type="InterPro" id="IPR029903">
    <property type="entry name" value="RmlD-like-bd"/>
</dbReference>
<dbReference type="Gene3D" id="3.90.25.10">
    <property type="entry name" value="UDP-galactose 4-epimerase, domain 1"/>
    <property type="match status" value="1"/>
</dbReference>
<evidence type="ECO:0000256" key="3">
    <source>
        <dbReference type="ARBA" id="ARBA00012929"/>
    </source>
</evidence>
<comment type="catalytic activity">
    <reaction evidence="5 6">
        <text>dTDP-beta-L-rhamnose + NADP(+) = dTDP-4-dehydro-beta-L-rhamnose + NADPH + H(+)</text>
        <dbReference type="Rhea" id="RHEA:21796"/>
        <dbReference type="ChEBI" id="CHEBI:15378"/>
        <dbReference type="ChEBI" id="CHEBI:57510"/>
        <dbReference type="ChEBI" id="CHEBI:57783"/>
        <dbReference type="ChEBI" id="CHEBI:58349"/>
        <dbReference type="ChEBI" id="CHEBI:62830"/>
        <dbReference type="EC" id="1.1.1.133"/>
    </reaction>
</comment>
<dbReference type="AlphaFoldDB" id="A0A2R8BUV0"/>
<dbReference type="OrthoDB" id="9803892at2"/>
<name>A0A2R8BUV0_9RHOB</name>
<dbReference type="InterPro" id="IPR036291">
    <property type="entry name" value="NAD(P)-bd_dom_sf"/>
</dbReference>
<feature type="domain" description="RmlD-like substrate binding" evidence="7">
    <location>
        <begin position="1"/>
        <end position="278"/>
    </location>
</feature>
<evidence type="ECO:0000256" key="5">
    <source>
        <dbReference type="ARBA" id="ARBA00048200"/>
    </source>
</evidence>
<dbReference type="EC" id="1.1.1.133" evidence="3 6"/>
<dbReference type="RefSeq" id="WP_108893763.1">
    <property type="nucleotide sequence ID" value="NZ_ONZF01000003.1"/>
</dbReference>
<evidence type="ECO:0000256" key="6">
    <source>
        <dbReference type="RuleBase" id="RU364082"/>
    </source>
</evidence>
<reference evidence="8 9" key="1">
    <citation type="submission" date="2018-03" db="EMBL/GenBank/DDBJ databases">
        <authorList>
            <person name="Keele B.F."/>
        </authorList>
    </citation>
    <scope>NUCLEOTIDE SEQUENCE [LARGE SCALE GENOMIC DNA]</scope>
    <source>
        <strain evidence="8 9">CECT 8504</strain>
    </source>
</reference>
<accession>A0A2R8BUV0</accession>
<dbReference type="EMBL" id="ONZF01000003">
    <property type="protein sequence ID" value="SPJ23905.1"/>
    <property type="molecule type" value="Genomic_DNA"/>
</dbReference>
<dbReference type="GO" id="GO:0008831">
    <property type="term" value="F:dTDP-4-dehydrorhamnose reductase activity"/>
    <property type="evidence" value="ECO:0007669"/>
    <property type="project" value="UniProtKB-EC"/>
</dbReference>
<evidence type="ECO:0000259" key="7">
    <source>
        <dbReference type="Pfam" id="PF04321"/>
    </source>
</evidence>
<evidence type="ECO:0000313" key="8">
    <source>
        <dbReference type="EMBL" id="SPJ23905.1"/>
    </source>
</evidence>